<dbReference type="EMBL" id="HE681424">
    <property type="protein sequence ID" value="CCG19751.1"/>
    <property type="molecule type" value="Genomic_DNA"/>
</dbReference>
<reference evidence="4" key="1">
    <citation type="journal article" date="2012" name="Vet. Microbiol.">
        <title>Comparative genomic analyses of the Taylorellae.</title>
        <authorList>
            <person name="Hauser H."/>
            <person name="Richter D.C."/>
            <person name="van Tonder A."/>
            <person name="Clark L."/>
            <person name="Preston A."/>
        </authorList>
    </citation>
    <scope>NUCLEOTIDE SEQUENCE</scope>
    <source>
        <strain evidence="4">14/45</strain>
    </source>
</reference>
<dbReference type="Pfam" id="PF01063">
    <property type="entry name" value="Aminotran_4"/>
    <property type="match status" value="1"/>
</dbReference>
<dbReference type="PANTHER" id="PTHR42743:SF10">
    <property type="entry name" value="D-ALANINE AMINOTRANSFERASE"/>
    <property type="match status" value="1"/>
</dbReference>
<keyword evidence="4" id="KW-0032">Aminotransferase</keyword>
<comment type="cofactor">
    <cofactor evidence="1">
        <name>pyridoxal 5'-phosphate</name>
        <dbReference type="ChEBI" id="CHEBI:597326"/>
    </cofactor>
</comment>
<dbReference type="GO" id="GO:0008652">
    <property type="term" value="P:amino acid biosynthetic process"/>
    <property type="evidence" value="ECO:0007669"/>
    <property type="project" value="UniProtKB-ARBA"/>
</dbReference>
<dbReference type="InterPro" id="IPR050571">
    <property type="entry name" value="Class-IV_PLP-Dep_Aminotrnsfr"/>
</dbReference>
<accession>I7JRR2</accession>
<sequence>MNMPMIQGVDRDYPIYLNGEMVNISEAKISVLDRGFIFGDGIYEVVPAYNRKPFRMEHHVARLMRSLKKIGLDSGKDEQFFKDLFTKLIQESPWDYNFIYLQVTRGVAARTHAFPNPPVPATIFAMSMPFNPPSQKVREEGIAVVSFDDKRWLHCDIKSISLLGNVLANQHAVDSGVYEVIQFRDGLLTEGSCSNFWIVKDGKFMGPLKDNLKLEGIRFGLFEELAQKAGVPFELKKITKEEVYEADEIMISSASKEVTAVTTLDGKPVGDGKPGPIYKKMRQAHDEVLAAL</sequence>
<dbReference type="FunFam" id="3.20.10.10:FF:000002">
    <property type="entry name" value="D-alanine aminotransferase"/>
    <property type="match status" value="1"/>
</dbReference>
<dbReference type="SUPFAM" id="SSF56752">
    <property type="entry name" value="D-aminoacid aminotransferase-like PLP-dependent enzymes"/>
    <property type="match status" value="1"/>
</dbReference>
<dbReference type="AlphaFoldDB" id="I7JRR2"/>
<evidence type="ECO:0000313" key="4">
    <source>
        <dbReference type="EMBL" id="CCG19751.1"/>
    </source>
</evidence>
<dbReference type="GO" id="GO:0005829">
    <property type="term" value="C:cytosol"/>
    <property type="evidence" value="ECO:0007669"/>
    <property type="project" value="TreeGrafter"/>
</dbReference>
<dbReference type="PANTHER" id="PTHR42743">
    <property type="entry name" value="AMINO-ACID AMINOTRANSFERASE"/>
    <property type="match status" value="1"/>
</dbReference>
<proteinExistence type="inferred from homology"/>
<dbReference type="Gene3D" id="3.20.10.10">
    <property type="entry name" value="D-amino Acid Aminotransferase, subunit A, domain 2"/>
    <property type="match status" value="1"/>
</dbReference>
<dbReference type="KEGG" id="tat:KUM_0963"/>
<protein>
    <submittedName>
        <fullName evidence="4">Probable class iv aminotransferase</fullName>
    </submittedName>
</protein>
<dbReference type="Gene3D" id="3.30.470.10">
    <property type="match status" value="1"/>
</dbReference>
<dbReference type="InterPro" id="IPR001544">
    <property type="entry name" value="Aminotrans_IV"/>
</dbReference>
<organism evidence="4">
    <name type="scientific">Taylorella asinigenitalis 14/45</name>
    <dbReference type="NCBI Taxonomy" id="1091495"/>
    <lineage>
        <taxon>Bacteria</taxon>
        <taxon>Pseudomonadati</taxon>
        <taxon>Pseudomonadota</taxon>
        <taxon>Betaproteobacteria</taxon>
        <taxon>Burkholderiales</taxon>
        <taxon>Alcaligenaceae</taxon>
        <taxon>Taylorella</taxon>
    </lineage>
</organism>
<gene>
    <name evidence="4" type="ORF">KUM_0963</name>
</gene>
<evidence type="ECO:0000256" key="2">
    <source>
        <dbReference type="ARBA" id="ARBA00009320"/>
    </source>
</evidence>
<dbReference type="RefSeq" id="WP_015551804.1">
    <property type="nucleotide sequence ID" value="NC_021033.1"/>
</dbReference>
<dbReference type="GO" id="GO:0008483">
    <property type="term" value="F:transaminase activity"/>
    <property type="evidence" value="ECO:0007669"/>
    <property type="project" value="UniProtKB-KW"/>
</dbReference>
<evidence type="ECO:0000256" key="3">
    <source>
        <dbReference type="ARBA" id="ARBA00022898"/>
    </source>
</evidence>
<dbReference type="InterPro" id="IPR036038">
    <property type="entry name" value="Aminotransferase-like"/>
</dbReference>
<dbReference type="InterPro" id="IPR043131">
    <property type="entry name" value="BCAT-like_N"/>
</dbReference>
<dbReference type="BioCyc" id="TASI1091495:G13GE-958-MONOMER"/>
<keyword evidence="3" id="KW-0663">Pyridoxal phosphate</keyword>
<keyword evidence="4" id="KW-0808">Transferase</keyword>
<dbReference type="HOGENOM" id="CLU_020844_4_1_4"/>
<dbReference type="InterPro" id="IPR043132">
    <property type="entry name" value="BCAT-like_C"/>
</dbReference>
<dbReference type="GO" id="GO:0046394">
    <property type="term" value="P:carboxylic acid biosynthetic process"/>
    <property type="evidence" value="ECO:0007669"/>
    <property type="project" value="UniProtKB-ARBA"/>
</dbReference>
<name>I7JRR2_9BURK</name>
<comment type="similarity">
    <text evidence="2">Belongs to the class-IV pyridoxal-phosphate-dependent aminotransferase family.</text>
</comment>
<evidence type="ECO:0000256" key="1">
    <source>
        <dbReference type="ARBA" id="ARBA00001933"/>
    </source>
</evidence>